<evidence type="ECO:0000313" key="3">
    <source>
        <dbReference type="Proteomes" id="UP000218238"/>
    </source>
</evidence>
<dbReference type="Proteomes" id="UP000218238">
    <property type="component" value="Unassembled WGS sequence"/>
</dbReference>
<name>A0A2A2TCM6_9CYAN</name>
<dbReference type="RefSeq" id="WP_095724257.1">
    <property type="nucleotide sequence ID" value="NZ_NTFS01000404.1"/>
</dbReference>
<dbReference type="InterPro" id="IPR011250">
    <property type="entry name" value="OMP/PagP_B-barrel"/>
</dbReference>
<sequence>MNNIFSQNQILCLLTLASVVLLGSNSSAVAQTANVIGNNQAASRASNNVVPIPGTVATTSAAFANSTATITTPNTGNQTASNQSPSKQIAQADINPGRVTRGGSSYVGVAGNIGIGGGDSALGDGNFAVISKIGLTRTISVRPSAVFSDNTAILIPVTYDFSAQSSEDPFAEPLPFAPYVGVGAAIKTGNDESRIGFLVSGGVDIPLNQQFTATAAVNAAFFDQTDVGLLLGIGYNFRGL</sequence>
<dbReference type="SUPFAM" id="SSF56925">
    <property type="entry name" value="OMPA-like"/>
    <property type="match status" value="1"/>
</dbReference>
<evidence type="ECO:0008006" key="4">
    <source>
        <dbReference type="Google" id="ProtNLM"/>
    </source>
</evidence>
<evidence type="ECO:0000256" key="1">
    <source>
        <dbReference type="SAM" id="SignalP"/>
    </source>
</evidence>
<keyword evidence="1" id="KW-0732">Signal</keyword>
<keyword evidence="3" id="KW-1185">Reference proteome</keyword>
<gene>
    <name evidence="2" type="ORF">CK510_25025</name>
</gene>
<feature type="chain" id="PRO_5012562063" description="Outer membrane protein beta-barrel domain-containing protein" evidence="1">
    <location>
        <begin position="31"/>
        <end position="240"/>
    </location>
</feature>
<dbReference type="OrthoDB" id="509458at2"/>
<organism evidence="2 3">
    <name type="scientific">Brunnivagina elsteri CCALA 953</name>
    <dbReference type="NCBI Taxonomy" id="987040"/>
    <lineage>
        <taxon>Bacteria</taxon>
        <taxon>Bacillati</taxon>
        <taxon>Cyanobacteriota</taxon>
        <taxon>Cyanophyceae</taxon>
        <taxon>Nostocales</taxon>
        <taxon>Calotrichaceae</taxon>
        <taxon>Brunnivagina</taxon>
    </lineage>
</organism>
<proteinExistence type="predicted"/>
<evidence type="ECO:0000313" key="2">
    <source>
        <dbReference type="EMBL" id="PAX51396.1"/>
    </source>
</evidence>
<comment type="caution">
    <text evidence="2">The sequence shown here is derived from an EMBL/GenBank/DDBJ whole genome shotgun (WGS) entry which is preliminary data.</text>
</comment>
<dbReference type="EMBL" id="NTFS01000404">
    <property type="protein sequence ID" value="PAX51396.1"/>
    <property type="molecule type" value="Genomic_DNA"/>
</dbReference>
<protein>
    <recommendedName>
        <fullName evidence="4">Outer membrane protein beta-barrel domain-containing protein</fullName>
    </recommendedName>
</protein>
<dbReference type="AlphaFoldDB" id="A0A2A2TCM6"/>
<accession>A0A2A2TCM6</accession>
<reference evidence="2 3" key="1">
    <citation type="submission" date="2017-08" db="EMBL/GenBank/DDBJ databases">
        <title>Draft genome sequence of filamentous cyanobacterium Calothrix elsteri CCALA 953.</title>
        <authorList>
            <person name="Gagunashvili A.N."/>
            <person name="Elster J."/>
            <person name="Andresson O.S."/>
        </authorList>
    </citation>
    <scope>NUCLEOTIDE SEQUENCE [LARGE SCALE GENOMIC DNA]</scope>
    <source>
        <strain evidence="2 3">CCALA 953</strain>
    </source>
</reference>
<feature type="signal peptide" evidence="1">
    <location>
        <begin position="1"/>
        <end position="30"/>
    </location>
</feature>